<dbReference type="STRING" id="1227493.C483_01124"/>
<dbReference type="GO" id="GO:0016020">
    <property type="term" value="C:membrane"/>
    <property type="evidence" value="ECO:0007669"/>
    <property type="project" value="UniProtKB-SubCell"/>
</dbReference>
<keyword evidence="4 7" id="KW-0812">Transmembrane</keyword>
<feature type="transmembrane region" description="Helical" evidence="7">
    <location>
        <begin position="302"/>
        <end position="327"/>
    </location>
</feature>
<dbReference type="PANTHER" id="PTHR42751">
    <property type="entry name" value="SODIUM/HYDROGEN EXCHANGER FAMILY/TRKA DOMAIN PROTEIN"/>
    <property type="match status" value="1"/>
</dbReference>
<evidence type="ECO:0000256" key="1">
    <source>
        <dbReference type="ARBA" id="ARBA00004141"/>
    </source>
</evidence>
<feature type="transmembrane region" description="Helical" evidence="7">
    <location>
        <begin position="158"/>
        <end position="181"/>
    </location>
</feature>
<feature type="transmembrane region" description="Helical" evidence="7">
    <location>
        <begin position="37"/>
        <end position="56"/>
    </location>
</feature>
<dbReference type="InterPro" id="IPR006153">
    <property type="entry name" value="Cation/H_exchanger_TM"/>
</dbReference>
<dbReference type="AlphaFoldDB" id="M0AAY4"/>
<accession>M0AAY4</accession>
<dbReference type="InterPro" id="IPR036291">
    <property type="entry name" value="NAD(P)-bd_dom_sf"/>
</dbReference>
<dbReference type="GO" id="GO:0006813">
    <property type="term" value="P:potassium ion transport"/>
    <property type="evidence" value="ECO:0007669"/>
    <property type="project" value="InterPro"/>
</dbReference>
<dbReference type="Gene3D" id="3.40.50.720">
    <property type="entry name" value="NAD(P)-binding Rossmann-like Domain"/>
    <property type="match status" value="1"/>
</dbReference>
<feature type="transmembrane region" description="Helical" evidence="7">
    <location>
        <begin position="62"/>
        <end position="80"/>
    </location>
</feature>
<dbReference type="Pfam" id="PF02254">
    <property type="entry name" value="TrkA_N"/>
    <property type="match status" value="1"/>
</dbReference>
<comment type="caution">
    <text evidence="10">The sequence shown here is derived from an EMBL/GenBank/DDBJ whole genome shotgun (WGS) entry which is preliminary data.</text>
</comment>
<evidence type="ECO:0000313" key="11">
    <source>
        <dbReference type="Proteomes" id="UP000011519"/>
    </source>
</evidence>
<reference evidence="10 11" key="1">
    <citation type="journal article" date="2014" name="PLoS Genet.">
        <title>Phylogenetically driven sequencing of extremely halophilic archaea reveals strategies for static and dynamic osmo-response.</title>
        <authorList>
            <person name="Becker E.A."/>
            <person name="Seitzer P.M."/>
            <person name="Tritt A."/>
            <person name="Larsen D."/>
            <person name="Krusor M."/>
            <person name="Yao A.I."/>
            <person name="Wu D."/>
            <person name="Madern D."/>
            <person name="Eisen J.A."/>
            <person name="Darling A.E."/>
            <person name="Facciotti M.T."/>
        </authorList>
    </citation>
    <scope>NUCLEOTIDE SEQUENCE [LARGE SCALE GENOMIC DNA]</scope>
    <source>
        <strain evidence="10 11">JCM 10989</strain>
    </source>
</reference>
<evidence type="ECO:0000256" key="7">
    <source>
        <dbReference type="SAM" id="Phobius"/>
    </source>
</evidence>
<evidence type="ECO:0000313" key="10">
    <source>
        <dbReference type="EMBL" id="ELY95704.1"/>
    </source>
</evidence>
<dbReference type="EMBL" id="AOIM01000007">
    <property type="protein sequence ID" value="ELY95704.1"/>
    <property type="molecule type" value="Genomic_DNA"/>
</dbReference>
<feature type="transmembrane region" description="Helical" evidence="7">
    <location>
        <begin position="120"/>
        <end position="138"/>
    </location>
</feature>
<dbReference type="PATRIC" id="fig|1227493.4.peg.207"/>
<evidence type="ECO:0000259" key="8">
    <source>
        <dbReference type="Pfam" id="PF00999"/>
    </source>
</evidence>
<feature type="transmembrane region" description="Helical" evidence="7">
    <location>
        <begin position="6"/>
        <end position="25"/>
    </location>
</feature>
<evidence type="ECO:0000256" key="3">
    <source>
        <dbReference type="ARBA" id="ARBA00022448"/>
    </source>
</evidence>
<dbReference type="GO" id="GO:0015297">
    <property type="term" value="F:antiporter activity"/>
    <property type="evidence" value="ECO:0007669"/>
    <property type="project" value="InterPro"/>
</dbReference>
<name>M0AAY4_9EURY</name>
<feature type="domain" description="Cation/H+ exchanger transmembrane" evidence="8">
    <location>
        <begin position="16"/>
        <end position="378"/>
    </location>
</feature>
<dbReference type="GO" id="GO:1902600">
    <property type="term" value="P:proton transmembrane transport"/>
    <property type="evidence" value="ECO:0007669"/>
    <property type="project" value="InterPro"/>
</dbReference>
<dbReference type="InterPro" id="IPR003148">
    <property type="entry name" value="RCK_N"/>
</dbReference>
<dbReference type="Gene3D" id="1.20.1530.20">
    <property type="match status" value="1"/>
</dbReference>
<feature type="transmembrane region" description="Helical" evidence="7">
    <location>
        <begin position="92"/>
        <end position="114"/>
    </location>
</feature>
<organism evidence="10 11">
    <name type="scientific">Natrialba hulunbeirensis JCM 10989</name>
    <dbReference type="NCBI Taxonomy" id="1227493"/>
    <lineage>
        <taxon>Archaea</taxon>
        <taxon>Methanobacteriati</taxon>
        <taxon>Methanobacteriota</taxon>
        <taxon>Stenosarchaea group</taxon>
        <taxon>Halobacteria</taxon>
        <taxon>Halobacteriales</taxon>
        <taxon>Natrialbaceae</taxon>
        <taxon>Natrialba</taxon>
    </lineage>
</organism>
<protein>
    <submittedName>
        <fullName evidence="10">Sodium/hydrogen exchanger</fullName>
    </submittedName>
</protein>
<evidence type="ECO:0000256" key="6">
    <source>
        <dbReference type="ARBA" id="ARBA00023136"/>
    </source>
</evidence>
<proteinExistence type="inferred from homology"/>
<evidence type="ECO:0000256" key="2">
    <source>
        <dbReference type="ARBA" id="ARBA00005551"/>
    </source>
</evidence>
<feature type="transmembrane region" description="Helical" evidence="7">
    <location>
        <begin position="227"/>
        <end position="253"/>
    </location>
</feature>
<keyword evidence="6 7" id="KW-0472">Membrane</keyword>
<evidence type="ECO:0000256" key="5">
    <source>
        <dbReference type="ARBA" id="ARBA00022989"/>
    </source>
</evidence>
<dbReference type="Pfam" id="PF00999">
    <property type="entry name" value="Na_H_Exchanger"/>
    <property type="match status" value="1"/>
</dbReference>
<dbReference type="InterPro" id="IPR038770">
    <property type="entry name" value="Na+/solute_symporter_sf"/>
</dbReference>
<sequence length="577" mass="61240">MEVVSMSDLLTAVSIMFIVTGPFLLVANRYDLPTVPFFILAGIAAGFGLDAFGIADELTLEIAQYGIALLVFSFGVGIDISAVRSVIWDSELAALAQIFVVGSVGYALSVALGVTPSEGIYVGIAAALSSTIVGRGLVQTDIQSRLVRGRLSNSIQFVQDLFAILLVLILGTGLGTGTVGAGPVAMAVGYGLALIAAAFLVNRYLFDAIGRLAGDSDELMILGVVSLLAAFVGAAQSADISIIVGAFAAGLAIRHDPIEYLGLFNGLESVRDFFVAIFFVTVGALITFPFVEAAWDESVGKLLVAGGIVVLTAVVKPAITTAVLLFRGYERRTATLTALSIDQVSEFALIIAIQALLLGQISETLFDAIILAAAVTMVTSSLSQRYDEQLYRALVNRGLLPSAHGKIDAWSDVPDNLSDHVIIVGYGRQGKRLAQTCDDLDQPYVVVENDPARRETVAAESDAVVVGDAMESYTWEKANVEDARIVLSTVASKPVSRRLLSYNFDADIVLRATDQSEARTLLESGALYVSVSELLAGQQLAEHIEALLEGDLTAADLREERQADLALRADVIQHHLQ</sequence>
<feature type="domain" description="RCK N-terminal" evidence="9">
    <location>
        <begin position="421"/>
        <end position="529"/>
    </location>
</feature>
<comment type="subcellular location">
    <subcellularLocation>
        <location evidence="1">Membrane</location>
        <topology evidence="1">Multi-pass membrane protein</topology>
    </subcellularLocation>
</comment>
<comment type="similarity">
    <text evidence="2">Belongs to the monovalent cation:proton antiporter 2 (CPA2) transporter (TC 2.A.37) family.</text>
</comment>
<keyword evidence="11" id="KW-1185">Reference proteome</keyword>
<keyword evidence="5 7" id="KW-1133">Transmembrane helix</keyword>
<feature type="transmembrane region" description="Helical" evidence="7">
    <location>
        <begin position="187"/>
        <end position="206"/>
    </location>
</feature>
<keyword evidence="3" id="KW-0813">Transport</keyword>
<evidence type="ECO:0000259" key="9">
    <source>
        <dbReference type="Pfam" id="PF02254"/>
    </source>
</evidence>
<feature type="transmembrane region" description="Helical" evidence="7">
    <location>
        <begin position="273"/>
        <end position="295"/>
    </location>
</feature>
<evidence type="ECO:0000256" key="4">
    <source>
        <dbReference type="ARBA" id="ARBA00022692"/>
    </source>
</evidence>
<gene>
    <name evidence="10" type="ORF">C483_01124</name>
</gene>
<dbReference type="SUPFAM" id="SSF51735">
    <property type="entry name" value="NAD(P)-binding Rossmann-fold domains"/>
    <property type="match status" value="1"/>
</dbReference>
<dbReference type="PANTHER" id="PTHR42751:SF3">
    <property type="entry name" value="SODIUM_GLUTAMATE SYMPORTER"/>
    <property type="match status" value="1"/>
</dbReference>
<dbReference type="Proteomes" id="UP000011519">
    <property type="component" value="Unassembled WGS sequence"/>
</dbReference>